<dbReference type="Pfam" id="PF01937">
    <property type="entry name" value="ARMT1-like_dom"/>
    <property type="match status" value="1"/>
</dbReference>
<dbReference type="InterPro" id="IPR036075">
    <property type="entry name" value="ARMT-1-like_metal-bd_sf"/>
</dbReference>
<evidence type="ECO:0000256" key="10">
    <source>
        <dbReference type="ARBA" id="ARBA00029347"/>
    </source>
</evidence>
<comment type="cofactor">
    <cofactor evidence="2">
        <name>Ni(2+)</name>
        <dbReference type="ChEBI" id="CHEBI:49786"/>
    </cofactor>
</comment>
<comment type="catalytic activity">
    <reaction evidence="10">
        <text>(R)-4'-phospho-S-sulfopantetheine + H2O = (R)-S-sulfopantetheine + phosphate</text>
        <dbReference type="Rhea" id="RHEA:68340"/>
        <dbReference type="ChEBI" id="CHEBI:15377"/>
        <dbReference type="ChEBI" id="CHEBI:43474"/>
        <dbReference type="ChEBI" id="CHEBI:177302"/>
        <dbReference type="ChEBI" id="CHEBI:177303"/>
    </reaction>
    <physiologicalReaction direction="left-to-right" evidence="10">
        <dbReference type="Rhea" id="RHEA:68341"/>
    </physiologicalReaction>
</comment>
<keyword evidence="7" id="KW-0378">Hydrolase</keyword>
<gene>
    <name evidence="14" type="primary">PANK4</name>
</gene>
<evidence type="ECO:0000313" key="14">
    <source>
        <dbReference type="EMBL" id="JAB65961.1"/>
    </source>
</evidence>
<keyword evidence="9" id="KW-0464">Manganese</keyword>
<dbReference type="EMBL" id="GALX01002505">
    <property type="protein sequence ID" value="JAB65961.1"/>
    <property type="molecule type" value="Transcribed_RNA"/>
</dbReference>
<evidence type="ECO:0000256" key="1">
    <source>
        <dbReference type="ARBA" id="ARBA00001936"/>
    </source>
</evidence>
<keyword evidence="6" id="KW-0479">Metal-binding</keyword>
<dbReference type="PANTHER" id="PTHR12280:SF35">
    <property type="entry name" value="4'-PHOSPHOPANTETHEINE PHOSPHATASE"/>
    <property type="match status" value="1"/>
</dbReference>
<reference evidence="14" key="1">
    <citation type="submission" date="2013-07" db="EMBL/GenBank/DDBJ databases">
        <title>Midgut Transcriptome Profiling of Anoplphora glabripennis, a Lignocellulose Degrading, Wood-Boring Cerambycid.</title>
        <authorList>
            <person name="Scully E.D."/>
            <person name="Hoover K."/>
            <person name="Carlson J.E."/>
            <person name="Tien M."/>
            <person name="Geib S.M."/>
        </authorList>
    </citation>
    <scope>NUCLEOTIDE SEQUENCE</scope>
</reference>
<dbReference type="InterPro" id="IPR035073">
    <property type="entry name" value="At2g17340_3_helix_bundle"/>
</dbReference>
<dbReference type="GO" id="GO:0004594">
    <property type="term" value="F:pantothenate kinase activity"/>
    <property type="evidence" value="ECO:0007669"/>
    <property type="project" value="TreeGrafter"/>
</dbReference>
<evidence type="ECO:0000256" key="12">
    <source>
        <dbReference type="ARBA" id="ARBA00046055"/>
    </source>
</evidence>
<comment type="function">
    <text evidence="12">Phosphatase which shows a preference for 4'-phosphopantetheine and its oxidatively damaged forms (sulfonate or S-sulfonate), providing strong indirect evidence that the phosphatase activity pre-empts damage in the coenzyme A (CoA) pathway. Hydrolyzing excess 4'-phosphopantetheine could constitute a directed overflow mechanism to prevent its oxidation to the S-sulfonate, sulfonate, or other forms. Hydrolyzing 4'-phosphopantetheine sulfonate or S-sulfonate would forestall their conversion to inactive forms of CoA and acyl carrier protein. May play a role in the physiological regulation of CoA intracellular levels.</text>
</comment>
<dbReference type="PANTHER" id="PTHR12280">
    <property type="entry name" value="PANTOTHENATE KINASE"/>
    <property type="match status" value="1"/>
</dbReference>
<dbReference type="GO" id="GO:0005524">
    <property type="term" value="F:ATP binding"/>
    <property type="evidence" value="ECO:0007669"/>
    <property type="project" value="InterPro"/>
</dbReference>
<evidence type="ECO:0000259" key="13">
    <source>
        <dbReference type="Pfam" id="PF01937"/>
    </source>
</evidence>
<sequence>MTGNEKKNICPLLKNPELYNPDTIDLFNNAKERNYWLPCLEQMVKKFVNKAGYLNPDDPCATEKAEMCFQKFHRLVEELSVDPSILKPLSVRTLLEFNEDNLRANNFKDPWLLQKERESDQALNEFEERIRYIDSIADKEEKWLELTKGVLAGNVFDWGAKAVSDILEQSQNFGLREAMGTIQKRPWFIDNLNAWITRLKKHPYKTSVIFVDNSGVDFILGILPMARELLSHGTKVVITANSTPALNDVTYHELNLYCCKAAQHCPVLKESIASGQLVTVENGQKSPCLDLTNLSAELCSLMKTADLIVLEGMGRAVHTNLYAKFTVDCVKLAVLKNEWLAQSLGTHQFSVICDFEHAS</sequence>
<keyword evidence="14" id="KW-0808">Transferase</keyword>
<keyword evidence="14" id="KW-0418">Kinase</keyword>
<evidence type="ECO:0000256" key="9">
    <source>
        <dbReference type="ARBA" id="ARBA00023211"/>
    </source>
</evidence>
<dbReference type="GO" id="GO:0005829">
    <property type="term" value="C:cytosol"/>
    <property type="evidence" value="ECO:0007669"/>
    <property type="project" value="TreeGrafter"/>
</dbReference>
<evidence type="ECO:0000256" key="3">
    <source>
        <dbReference type="ARBA" id="ARBA00011388"/>
    </source>
</evidence>
<keyword evidence="5" id="KW-0533">Nickel</keyword>
<evidence type="ECO:0000256" key="6">
    <source>
        <dbReference type="ARBA" id="ARBA00022723"/>
    </source>
</evidence>
<dbReference type="SUPFAM" id="SSF111321">
    <property type="entry name" value="AF1104-like"/>
    <property type="match status" value="1"/>
</dbReference>
<dbReference type="Gene3D" id="3.40.50.10880">
    <property type="entry name" value="Uncharacterised protein PF01937, DUF89, domain 3"/>
    <property type="match status" value="1"/>
</dbReference>
<feature type="domain" description="Damage-control phosphatase ARMT1-like metal-binding" evidence="13">
    <location>
        <begin position="39"/>
        <end position="348"/>
    </location>
</feature>
<dbReference type="AlphaFoldDB" id="V5I9Q9"/>
<dbReference type="GO" id="GO:0015937">
    <property type="term" value="P:coenzyme A biosynthetic process"/>
    <property type="evidence" value="ECO:0007669"/>
    <property type="project" value="InterPro"/>
</dbReference>
<evidence type="ECO:0000256" key="2">
    <source>
        <dbReference type="ARBA" id="ARBA00001967"/>
    </source>
</evidence>
<dbReference type="Gene3D" id="1.20.1700.10">
    <property type="entry name" value="AF1104-like"/>
    <property type="match status" value="1"/>
</dbReference>
<proteinExistence type="predicted"/>
<keyword evidence="8" id="KW-0944">Nitration</keyword>
<dbReference type="InterPro" id="IPR004567">
    <property type="entry name" value="Type_II_PanK"/>
</dbReference>
<dbReference type="GO" id="GO:0016787">
    <property type="term" value="F:hydrolase activity"/>
    <property type="evidence" value="ECO:0007669"/>
    <property type="project" value="UniProtKB-KW"/>
</dbReference>
<evidence type="ECO:0000256" key="8">
    <source>
        <dbReference type="ARBA" id="ARBA00023074"/>
    </source>
</evidence>
<dbReference type="GO" id="GO:0046872">
    <property type="term" value="F:metal ion binding"/>
    <property type="evidence" value="ECO:0007669"/>
    <property type="project" value="UniProtKB-KW"/>
</dbReference>
<protein>
    <recommendedName>
        <fullName evidence="4">4'-phosphopantetheine phosphatase</fullName>
    </recommendedName>
    <alternativeName>
        <fullName evidence="11">Inactive pantothenic acid kinase 4</fullName>
    </alternativeName>
</protein>
<name>V5I9Q9_ANOGL</name>
<dbReference type="InterPro" id="IPR002791">
    <property type="entry name" value="ARMT1-like_metal-bd"/>
</dbReference>
<evidence type="ECO:0000256" key="5">
    <source>
        <dbReference type="ARBA" id="ARBA00022596"/>
    </source>
</evidence>
<comment type="cofactor">
    <cofactor evidence="1">
        <name>Mn(2+)</name>
        <dbReference type="ChEBI" id="CHEBI:29035"/>
    </cofactor>
</comment>
<evidence type="ECO:0000256" key="7">
    <source>
        <dbReference type="ARBA" id="ARBA00022801"/>
    </source>
</evidence>
<comment type="subunit">
    <text evidence="3">Homodimer. Interacts with PKM.</text>
</comment>
<accession>V5I9Q9</accession>
<dbReference type="GO" id="GO:0005634">
    <property type="term" value="C:nucleus"/>
    <property type="evidence" value="ECO:0007669"/>
    <property type="project" value="TreeGrafter"/>
</dbReference>
<evidence type="ECO:0000256" key="11">
    <source>
        <dbReference type="ARBA" id="ARBA00032948"/>
    </source>
</evidence>
<organism evidence="14">
    <name type="scientific">Anoplophora glabripennis</name>
    <name type="common">Asian longhorn beetle</name>
    <name type="synonym">Anoplophora nobilis</name>
    <dbReference type="NCBI Taxonomy" id="217634"/>
    <lineage>
        <taxon>Eukaryota</taxon>
        <taxon>Metazoa</taxon>
        <taxon>Ecdysozoa</taxon>
        <taxon>Arthropoda</taxon>
        <taxon>Hexapoda</taxon>
        <taxon>Insecta</taxon>
        <taxon>Pterygota</taxon>
        <taxon>Neoptera</taxon>
        <taxon>Endopterygota</taxon>
        <taxon>Coleoptera</taxon>
        <taxon>Polyphaga</taxon>
        <taxon>Cucujiformia</taxon>
        <taxon>Chrysomeloidea</taxon>
        <taxon>Cerambycidae</taxon>
        <taxon>Lamiinae</taxon>
        <taxon>Lamiini</taxon>
        <taxon>Anoplophora</taxon>
    </lineage>
</organism>
<evidence type="ECO:0000256" key="4">
    <source>
        <dbReference type="ARBA" id="ARBA00019490"/>
    </source>
</evidence>